<gene>
    <name evidence="2" type="ORF">GCM10018980_64920</name>
</gene>
<name>A0A919KEV2_9ACTN</name>
<sequence>MHGEQGLGAGVFGGLGAGGEGAQFGGGQPRGLVHPQLDQAFGLRAEGRKRGEDGEGGGGEGGGG</sequence>
<protein>
    <submittedName>
        <fullName evidence="2">Uncharacterized protein</fullName>
    </submittedName>
</protein>
<keyword evidence="3" id="KW-1185">Reference proteome</keyword>
<comment type="caution">
    <text evidence="2">The sequence shown here is derived from an EMBL/GenBank/DDBJ whole genome shotgun (WGS) entry which is preliminary data.</text>
</comment>
<feature type="region of interest" description="Disordered" evidence="1">
    <location>
        <begin position="43"/>
        <end position="64"/>
    </location>
</feature>
<evidence type="ECO:0000313" key="2">
    <source>
        <dbReference type="EMBL" id="GHG70330.1"/>
    </source>
</evidence>
<dbReference type="Proteomes" id="UP000619355">
    <property type="component" value="Unassembled WGS sequence"/>
</dbReference>
<evidence type="ECO:0000256" key="1">
    <source>
        <dbReference type="SAM" id="MobiDB-lite"/>
    </source>
</evidence>
<evidence type="ECO:0000313" key="3">
    <source>
        <dbReference type="Proteomes" id="UP000619355"/>
    </source>
</evidence>
<reference evidence="3" key="1">
    <citation type="journal article" date="2019" name="Int. J. Syst. Evol. Microbiol.">
        <title>The Global Catalogue of Microorganisms (GCM) 10K type strain sequencing project: providing services to taxonomists for standard genome sequencing and annotation.</title>
        <authorList>
            <consortium name="The Broad Institute Genomics Platform"/>
            <consortium name="The Broad Institute Genome Sequencing Center for Infectious Disease"/>
            <person name="Wu L."/>
            <person name="Ma J."/>
        </authorList>
    </citation>
    <scope>NUCLEOTIDE SEQUENCE [LARGE SCALE GENOMIC DNA]</scope>
    <source>
        <strain evidence="3">JCM 4253</strain>
    </source>
</reference>
<dbReference type="AlphaFoldDB" id="A0A919KEV2"/>
<proteinExistence type="predicted"/>
<dbReference type="EMBL" id="BNBF01000026">
    <property type="protein sequence ID" value="GHG70330.1"/>
    <property type="molecule type" value="Genomic_DNA"/>
</dbReference>
<accession>A0A919KEV2</accession>
<organism evidence="2 3">
    <name type="scientific">Streptomyces capoamus</name>
    <dbReference type="NCBI Taxonomy" id="68183"/>
    <lineage>
        <taxon>Bacteria</taxon>
        <taxon>Bacillati</taxon>
        <taxon>Actinomycetota</taxon>
        <taxon>Actinomycetes</taxon>
        <taxon>Kitasatosporales</taxon>
        <taxon>Streptomycetaceae</taxon>
        <taxon>Streptomyces</taxon>
    </lineage>
</organism>